<dbReference type="Ensembl" id="ENSPNYT00000018625.1">
    <property type="protein sequence ID" value="ENSPNYP00000018172.1"/>
    <property type="gene ID" value="ENSPNYG00000013727.1"/>
</dbReference>
<dbReference type="STRING" id="303518.ENSPNYP00000018172"/>
<keyword evidence="1" id="KW-0732">Signal</keyword>
<evidence type="ECO:0000256" key="1">
    <source>
        <dbReference type="SAM" id="SignalP"/>
    </source>
</evidence>
<feature type="signal peptide" evidence="1">
    <location>
        <begin position="1"/>
        <end position="25"/>
    </location>
</feature>
<accession>A0A3B4G5K6</accession>
<sequence>KTETPFWMWKLYVGIELVLFHLCVLQGYPGQPAGVGYGQPAGVGYGQPAGVGYGQPAGVGYGQPAGVGYGQPAGAGYGQPAHPMGGQYPAPQQGTVVVQPTVYVAQGPLRTCLEVKDAKMCNNCVTRIHMEIKKTRGISKDAISNVAREMRASCLKTKQKILYPVLRRGGWVLLFTSIWNEWLFKWLVLDLIDLNVFAEGREKSK</sequence>
<feature type="chain" id="PRO_5017341086" evidence="1">
    <location>
        <begin position="26"/>
        <end position="205"/>
    </location>
</feature>
<reference evidence="2" key="1">
    <citation type="submission" date="2023-09" db="UniProtKB">
        <authorList>
            <consortium name="Ensembl"/>
        </authorList>
    </citation>
    <scope>IDENTIFICATION</scope>
</reference>
<dbReference type="GeneTree" id="ENSGT01040000243498"/>
<proteinExistence type="predicted"/>
<evidence type="ECO:0000313" key="2">
    <source>
        <dbReference type="Ensembl" id="ENSPNYP00000018172.1"/>
    </source>
</evidence>
<organism evidence="2">
    <name type="scientific">Pundamilia nyererei</name>
    <dbReference type="NCBI Taxonomy" id="303518"/>
    <lineage>
        <taxon>Eukaryota</taxon>
        <taxon>Metazoa</taxon>
        <taxon>Chordata</taxon>
        <taxon>Craniata</taxon>
        <taxon>Vertebrata</taxon>
        <taxon>Euteleostomi</taxon>
        <taxon>Actinopterygii</taxon>
        <taxon>Neopterygii</taxon>
        <taxon>Teleostei</taxon>
        <taxon>Neoteleostei</taxon>
        <taxon>Acanthomorphata</taxon>
        <taxon>Ovalentaria</taxon>
        <taxon>Cichlomorphae</taxon>
        <taxon>Cichliformes</taxon>
        <taxon>Cichlidae</taxon>
        <taxon>African cichlids</taxon>
        <taxon>Pseudocrenilabrinae</taxon>
        <taxon>Haplochromini</taxon>
        <taxon>Pundamilia</taxon>
    </lineage>
</organism>
<protein>
    <submittedName>
        <fullName evidence="2">Uncharacterized protein</fullName>
    </submittedName>
</protein>
<dbReference type="AlphaFoldDB" id="A0A3B4G5K6"/>
<name>A0A3B4G5K6_9CICH</name>